<proteinExistence type="predicted"/>
<feature type="compositionally biased region" description="Basic residues" evidence="1">
    <location>
        <begin position="28"/>
        <end position="43"/>
    </location>
</feature>
<feature type="region of interest" description="Disordered" evidence="1">
    <location>
        <begin position="1"/>
        <end position="87"/>
    </location>
</feature>
<name>A0AAV4Q6F2_CAEEX</name>
<sequence length="87" mass="10463">MGKKQKYGGKKYRGENQGKEGKNVEKNIKKRRETYRGKPRKQKRGEENKLWIRNQENNTVEVKNQGNKNIARKHMEKKNMEEKSMKE</sequence>
<gene>
    <name evidence="2" type="ORF">CEXT_685861</name>
</gene>
<dbReference type="AlphaFoldDB" id="A0AAV4Q6F2"/>
<evidence type="ECO:0000313" key="3">
    <source>
        <dbReference type="Proteomes" id="UP001054945"/>
    </source>
</evidence>
<comment type="caution">
    <text evidence="2">The sequence shown here is derived from an EMBL/GenBank/DDBJ whole genome shotgun (WGS) entry which is preliminary data.</text>
</comment>
<accession>A0AAV4Q6F2</accession>
<evidence type="ECO:0000256" key="1">
    <source>
        <dbReference type="SAM" id="MobiDB-lite"/>
    </source>
</evidence>
<feature type="compositionally biased region" description="Basic residues" evidence="1">
    <location>
        <begin position="1"/>
        <end position="11"/>
    </location>
</feature>
<feature type="compositionally biased region" description="Basic and acidic residues" evidence="1">
    <location>
        <begin position="77"/>
        <end position="87"/>
    </location>
</feature>
<feature type="compositionally biased region" description="Basic and acidic residues" evidence="1">
    <location>
        <begin position="12"/>
        <end position="27"/>
    </location>
</feature>
<dbReference type="Proteomes" id="UP001054945">
    <property type="component" value="Unassembled WGS sequence"/>
</dbReference>
<organism evidence="2 3">
    <name type="scientific">Caerostris extrusa</name>
    <name type="common">Bark spider</name>
    <name type="synonym">Caerostris bankana</name>
    <dbReference type="NCBI Taxonomy" id="172846"/>
    <lineage>
        <taxon>Eukaryota</taxon>
        <taxon>Metazoa</taxon>
        <taxon>Ecdysozoa</taxon>
        <taxon>Arthropoda</taxon>
        <taxon>Chelicerata</taxon>
        <taxon>Arachnida</taxon>
        <taxon>Araneae</taxon>
        <taxon>Araneomorphae</taxon>
        <taxon>Entelegynae</taxon>
        <taxon>Araneoidea</taxon>
        <taxon>Araneidae</taxon>
        <taxon>Caerostris</taxon>
    </lineage>
</organism>
<evidence type="ECO:0000313" key="2">
    <source>
        <dbReference type="EMBL" id="GIY03942.1"/>
    </source>
</evidence>
<feature type="compositionally biased region" description="Polar residues" evidence="1">
    <location>
        <begin position="54"/>
        <end position="68"/>
    </location>
</feature>
<reference evidence="2 3" key="1">
    <citation type="submission" date="2021-06" db="EMBL/GenBank/DDBJ databases">
        <title>Caerostris extrusa draft genome.</title>
        <authorList>
            <person name="Kono N."/>
            <person name="Arakawa K."/>
        </authorList>
    </citation>
    <scope>NUCLEOTIDE SEQUENCE [LARGE SCALE GENOMIC DNA]</scope>
</reference>
<protein>
    <submittedName>
        <fullName evidence="2">Uncharacterized protein</fullName>
    </submittedName>
</protein>
<keyword evidence="3" id="KW-1185">Reference proteome</keyword>
<dbReference type="EMBL" id="BPLR01005642">
    <property type="protein sequence ID" value="GIY03942.1"/>
    <property type="molecule type" value="Genomic_DNA"/>
</dbReference>